<dbReference type="PROSITE" id="PS51318">
    <property type="entry name" value="TAT"/>
    <property type="match status" value="1"/>
</dbReference>
<dbReference type="InterPro" id="IPR006311">
    <property type="entry name" value="TAT_signal"/>
</dbReference>
<dbReference type="RefSeq" id="WP_377794946.1">
    <property type="nucleotide sequence ID" value="NZ_JBHSLW010000001.1"/>
</dbReference>
<reference evidence="3" key="1">
    <citation type="journal article" date="2019" name="Int. J. Syst. Evol. Microbiol.">
        <title>The Global Catalogue of Microorganisms (GCM) 10K type strain sequencing project: providing services to taxonomists for standard genome sequencing and annotation.</title>
        <authorList>
            <consortium name="The Broad Institute Genomics Platform"/>
            <consortium name="The Broad Institute Genome Sequencing Center for Infectious Disease"/>
            <person name="Wu L."/>
            <person name="Ma J."/>
        </authorList>
    </citation>
    <scope>NUCLEOTIDE SEQUENCE [LARGE SCALE GENOMIC DNA]</scope>
    <source>
        <strain evidence="3">NCAIM B.01391</strain>
    </source>
</reference>
<evidence type="ECO:0000256" key="1">
    <source>
        <dbReference type="ARBA" id="ARBA00006987"/>
    </source>
</evidence>
<name>A0ABW0IIN3_9HYPH</name>
<organism evidence="2 3">
    <name type="scientific">Bosea eneae</name>
    <dbReference type="NCBI Taxonomy" id="151454"/>
    <lineage>
        <taxon>Bacteria</taxon>
        <taxon>Pseudomonadati</taxon>
        <taxon>Pseudomonadota</taxon>
        <taxon>Alphaproteobacteria</taxon>
        <taxon>Hyphomicrobiales</taxon>
        <taxon>Boseaceae</taxon>
        <taxon>Bosea</taxon>
    </lineage>
</organism>
<gene>
    <name evidence="2" type="ORF">ACFPOB_00220</name>
</gene>
<dbReference type="PIRSF" id="PIRSF017082">
    <property type="entry name" value="YflP"/>
    <property type="match status" value="1"/>
</dbReference>
<dbReference type="InterPro" id="IPR005064">
    <property type="entry name" value="BUG"/>
</dbReference>
<dbReference type="Proteomes" id="UP001596053">
    <property type="component" value="Unassembled WGS sequence"/>
</dbReference>
<dbReference type="EMBL" id="JBHSLW010000001">
    <property type="protein sequence ID" value="MFC5417984.1"/>
    <property type="molecule type" value="Genomic_DNA"/>
</dbReference>
<proteinExistence type="inferred from homology"/>
<dbReference type="Gene3D" id="3.40.190.10">
    <property type="entry name" value="Periplasmic binding protein-like II"/>
    <property type="match status" value="1"/>
</dbReference>
<comment type="similarity">
    <text evidence="1">Belongs to the UPF0065 (bug) family.</text>
</comment>
<dbReference type="SUPFAM" id="SSF53850">
    <property type="entry name" value="Periplasmic binding protein-like II"/>
    <property type="match status" value="1"/>
</dbReference>
<keyword evidence="3" id="KW-1185">Reference proteome</keyword>
<dbReference type="PANTHER" id="PTHR42928">
    <property type="entry name" value="TRICARBOXYLATE-BINDING PROTEIN"/>
    <property type="match status" value="1"/>
</dbReference>
<evidence type="ECO:0000313" key="3">
    <source>
        <dbReference type="Proteomes" id="UP001596053"/>
    </source>
</evidence>
<evidence type="ECO:0000313" key="2">
    <source>
        <dbReference type="EMBL" id="MFC5417984.1"/>
    </source>
</evidence>
<dbReference type="Gene3D" id="3.40.190.150">
    <property type="entry name" value="Bordetella uptake gene, domain 1"/>
    <property type="match status" value="1"/>
</dbReference>
<comment type="caution">
    <text evidence="2">The sequence shown here is derived from an EMBL/GenBank/DDBJ whole genome shotgun (WGS) entry which is preliminary data.</text>
</comment>
<dbReference type="InterPro" id="IPR042100">
    <property type="entry name" value="Bug_dom1"/>
</dbReference>
<protein>
    <submittedName>
        <fullName evidence="2">Bug family tripartite tricarboxylate transporter substrate binding protein</fullName>
    </submittedName>
</protein>
<dbReference type="Pfam" id="PF03401">
    <property type="entry name" value="TctC"/>
    <property type="match status" value="1"/>
</dbReference>
<accession>A0ABW0IIN3</accession>
<dbReference type="PANTHER" id="PTHR42928:SF5">
    <property type="entry name" value="BLR1237 PROTEIN"/>
    <property type="match status" value="1"/>
</dbReference>
<sequence length="330" mass="34552">MIDRRQLIAMAGLTAVASTAPRKARAAVPFKTARLQLGFAAGGSVDYVARLLAEHLKDYAETIVVENIAGAGGRIVLQSLVNAPADGSVMVLTPGDQLSLFPHLYRNLPYDPRKHFTAVSTVCTVQFLLTIGPAVPASVTTLKAFIAWGRDNPTLATYGTSGVGTRQHLLGVALAQAAGFEFTHVPYKGAAPALQDVLAGQIAANISVISNPLPHIAEGKLRALATTARLRSGLLPHVPTAREAGYAALEALETFGLLLPQAVPRAAVDALNNSVRRALSSPAVKAALSKLQLDAAGSTPKEYADLIAADLQSWDETVRLSGLSQSISAE</sequence>